<protein>
    <submittedName>
        <fullName evidence="2">Glycosyltransferase family 2 protein</fullName>
    </submittedName>
</protein>
<dbReference type="Pfam" id="PF00535">
    <property type="entry name" value="Glycos_transf_2"/>
    <property type="match status" value="1"/>
</dbReference>
<dbReference type="SUPFAM" id="SSF53448">
    <property type="entry name" value="Nucleotide-diphospho-sugar transferases"/>
    <property type="match status" value="1"/>
</dbReference>
<accession>A0ABV9PHK3</accession>
<dbReference type="CDD" id="cd00761">
    <property type="entry name" value="Glyco_tranf_GTA_type"/>
    <property type="match status" value="1"/>
</dbReference>
<gene>
    <name evidence="2" type="ORF">ACFO5S_16045</name>
</gene>
<dbReference type="InterPro" id="IPR029044">
    <property type="entry name" value="Nucleotide-diphossugar_trans"/>
</dbReference>
<feature type="domain" description="Glycosyltransferase 2-like" evidence="1">
    <location>
        <begin position="8"/>
        <end position="120"/>
    </location>
</feature>
<proteinExistence type="predicted"/>
<dbReference type="EMBL" id="JBHSGV010000006">
    <property type="protein sequence ID" value="MFC4748967.1"/>
    <property type="molecule type" value="Genomic_DNA"/>
</dbReference>
<dbReference type="PANTHER" id="PTHR43685:SF2">
    <property type="entry name" value="GLYCOSYLTRANSFERASE 2-LIKE DOMAIN-CONTAINING PROTEIN"/>
    <property type="match status" value="1"/>
</dbReference>
<sequence>MKIQPLVSVIIPCYNDHEFIHEAINSINNQDYKNVEIIIVDDGSDLKTKEVLKNISQENIQIFSQENLGPSTARNKAIKESKGDYFLTLDADDYFEPSFLSKSLNILLEKESIGIVSCWYRLVKNGIIKEVCKLEGGDIKTIIFNNGASGNSLYRKQCWIDVDGYDEKMREGFEDWEFHIRIVESNWNICIIKEELFNYRDKNNSRNKKANKLYRKSLHRYIYFKHKHLYIDNFEETVDLFLNKIEKLERRGVSLKNSNEYKLGKFVLIPLRIVKFFYRKLKKD</sequence>
<dbReference type="InterPro" id="IPR001173">
    <property type="entry name" value="Glyco_trans_2-like"/>
</dbReference>
<evidence type="ECO:0000259" key="1">
    <source>
        <dbReference type="Pfam" id="PF00535"/>
    </source>
</evidence>
<keyword evidence="3" id="KW-1185">Reference proteome</keyword>
<dbReference type="InterPro" id="IPR050834">
    <property type="entry name" value="Glycosyltransf_2"/>
</dbReference>
<organism evidence="2 3">
    <name type="scientific">Flavobacterium branchiicola</name>
    <dbReference type="NCBI Taxonomy" id="1114875"/>
    <lineage>
        <taxon>Bacteria</taxon>
        <taxon>Pseudomonadati</taxon>
        <taxon>Bacteroidota</taxon>
        <taxon>Flavobacteriia</taxon>
        <taxon>Flavobacteriales</taxon>
        <taxon>Flavobacteriaceae</taxon>
        <taxon>Flavobacterium</taxon>
    </lineage>
</organism>
<name>A0ABV9PHK3_9FLAO</name>
<evidence type="ECO:0000313" key="3">
    <source>
        <dbReference type="Proteomes" id="UP001595935"/>
    </source>
</evidence>
<evidence type="ECO:0000313" key="2">
    <source>
        <dbReference type="EMBL" id="MFC4748967.1"/>
    </source>
</evidence>
<dbReference type="Proteomes" id="UP001595935">
    <property type="component" value="Unassembled WGS sequence"/>
</dbReference>
<dbReference type="RefSeq" id="WP_213258906.1">
    <property type="nucleotide sequence ID" value="NZ_JAGYWA010000006.1"/>
</dbReference>
<dbReference type="Gene3D" id="3.90.550.10">
    <property type="entry name" value="Spore Coat Polysaccharide Biosynthesis Protein SpsA, Chain A"/>
    <property type="match status" value="1"/>
</dbReference>
<dbReference type="PANTHER" id="PTHR43685">
    <property type="entry name" value="GLYCOSYLTRANSFERASE"/>
    <property type="match status" value="1"/>
</dbReference>
<comment type="caution">
    <text evidence="2">The sequence shown here is derived from an EMBL/GenBank/DDBJ whole genome shotgun (WGS) entry which is preliminary data.</text>
</comment>
<reference evidence="3" key="1">
    <citation type="journal article" date="2019" name="Int. J. Syst. Evol. Microbiol.">
        <title>The Global Catalogue of Microorganisms (GCM) 10K type strain sequencing project: providing services to taxonomists for standard genome sequencing and annotation.</title>
        <authorList>
            <consortium name="The Broad Institute Genomics Platform"/>
            <consortium name="The Broad Institute Genome Sequencing Center for Infectious Disease"/>
            <person name="Wu L."/>
            <person name="Ma J."/>
        </authorList>
    </citation>
    <scope>NUCLEOTIDE SEQUENCE [LARGE SCALE GENOMIC DNA]</scope>
    <source>
        <strain evidence="3">WYCCWR 13023</strain>
    </source>
</reference>